<keyword evidence="14" id="KW-1185">Reference proteome</keyword>
<keyword evidence="5" id="KW-0963">Cytoplasm</keyword>
<dbReference type="GO" id="GO:0006006">
    <property type="term" value="P:glucose metabolic process"/>
    <property type="evidence" value="ECO:0007669"/>
    <property type="project" value="TreeGrafter"/>
</dbReference>
<protein>
    <recommendedName>
        <fullName evidence="9">Aldose 1-epimerase</fullName>
        <ecNumber evidence="9">5.1.3.3</ecNumber>
    </recommendedName>
</protein>
<evidence type="ECO:0000256" key="8">
    <source>
        <dbReference type="ARBA" id="ARBA00023277"/>
    </source>
</evidence>
<dbReference type="CDD" id="cd09019">
    <property type="entry name" value="galactose_mutarotase_like"/>
    <property type="match status" value="1"/>
</dbReference>
<dbReference type="InterPro" id="IPR014718">
    <property type="entry name" value="GH-type_carb-bd"/>
</dbReference>
<comment type="pathway">
    <text evidence="2 9">Carbohydrate metabolism; hexose metabolism.</text>
</comment>
<evidence type="ECO:0000256" key="6">
    <source>
        <dbReference type="ARBA" id="ARBA00022553"/>
    </source>
</evidence>
<evidence type="ECO:0000256" key="1">
    <source>
        <dbReference type="ARBA" id="ARBA00004496"/>
    </source>
</evidence>
<dbReference type="GO" id="GO:0005737">
    <property type="term" value="C:cytoplasm"/>
    <property type="evidence" value="ECO:0007669"/>
    <property type="project" value="UniProtKB-SubCell"/>
</dbReference>
<evidence type="ECO:0000256" key="4">
    <source>
        <dbReference type="ARBA" id="ARBA00011245"/>
    </source>
</evidence>
<sequence>MLKEEARRIGLVVCLAMTVTMLCSCGTTDRRTKSGQAQMEMERLVAPFGTAPDGRAVRHYTLRNAQGMTAEIITYGAIVVSLTAPDKNGRFDDVVLGYDNLAAYIKVSPYFGAIVGRYGNRIGKGKFTLDGTTYTLATNDGENHLHGGIRGFDKVVWDDEPVDRADAVGVKLSYLSRDGEEGYPGNLRISVIYLLTNRNELRIEYEATTDKATPVNVTHHGYFNLTGGQRDILGHELMLNAERFTPVDAGLIPTGELRPVQGTPMDFRKRTAIGARIDDIYEQLQFGGGYDHNWVLNKKGDAMTLAAEVHEPTTGRLMTVRTTEPGIQFYAGNFLDGTITGKDGVVYKHRYGFCLETQHYPDSPNKPDFPSTILRPGRVYRTTTVYAFSAR</sequence>
<accession>A0AAW6TX41</accession>
<keyword evidence="6" id="KW-0597">Phosphoprotein</keyword>
<dbReference type="PROSITE" id="PS51257">
    <property type="entry name" value="PROKAR_LIPOPROTEIN"/>
    <property type="match status" value="1"/>
</dbReference>
<feature type="active site" description="Proton donor" evidence="10">
    <location>
        <position position="220"/>
    </location>
</feature>
<dbReference type="PANTHER" id="PTHR10091:SF0">
    <property type="entry name" value="GALACTOSE MUTAROTASE"/>
    <property type="match status" value="1"/>
</dbReference>
<evidence type="ECO:0000256" key="9">
    <source>
        <dbReference type="PIRNR" id="PIRNR005096"/>
    </source>
</evidence>
<dbReference type="Gene3D" id="2.70.98.10">
    <property type="match status" value="1"/>
</dbReference>
<dbReference type="PANTHER" id="PTHR10091">
    <property type="entry name" value="ALDOSE-1-EPIMERASE"/>
    <property type="match status" value="1"/>
</dbReference>
<dbReference type="RefSeq" id="WP_432212225.1">
    <property type="nucleotide sequence ID" value="NZ_JASCXX010000018.1"/>
</dbReference>
<feature type="binding site" evidence="12">
    <location>
        <begin position="220"/>
        <end position="222"/>
    </location>
    <ligand>
        <name>beta-D-galactose</name>
        <dbReference type="ChEBI" id="CHEBI:27667"/>
    </ligand>
</feature>
<organism evidence="13 14">
    <name type="scientific">Anaerobaca lacustris</name>
    <dbReference type="NCBI Taxonomy" id="3044600"/>
    <lineage>
        <taxon>Bacteria</taxon>
        <taxon>Pseudomonadati</taxon>
        <taxon>Planctomycetota</taxon>
        <taxon>Phycisphaerae</taxon>
        <taxon>Sedimentisphaerales</taxon>
        <taxon>Anaerobacaceae</taxon>
        <taxon>Anaerobaca</taxon>
    </lineage>
</organism>
<dbReference type="FunFam" id="2.70.98.10:FF:000003">
    <property type="entry name" value="Aldose 1-epimerase"/>
    <property type="match status" value="1"/>
</dbReference>
<dbReference type="InterPro" id="IPR011013">
    <property type="entry name" value="Gal_mutarotase_sf_dom"/>
</dbReference>
<comment type="subcellular location">
    <subcellularLocation>
        <location evidence="1">Cytoplasm</location>
    </subcellularLocation>
</comment>
<proteinExistence type="inferred from homology"/>
<feature type="binding site" evidence="12">
    <location>
        <begin position="120"/>
        <end position="121"/>
    </location>
    <ligand>
        <name>beta-D-galactose</name>
        <dbReference type="ChEBI" id="CHEBI:27667"/>
    </ligand>
</feature>
<reference evidence="13" key="1">
    <citation type="submission" date="2023-05" db="EMBL/GenBank/DDBJ databases">
        <title>Anaerotaeda fermentans gen. nov., sp. nov., a novel anaerobic planctomycete of the new family within the order Sedimentisphaerales isolated from Taman Peninsula, Russia.</title>
        <authorList>
            <person name="Khomyakova M.A."/>
            <person name="Merkel A.Y."/>
            <person name="Slobodkin A.I."/>
        </authorList>
    </citation>
    <scope>NUCLEOTIDE SEQUENCE</scope>
    <source>
        <strain evidence="13">M17dextr</strain>
    </source>
</reference>
<evidence type="ECO:0000256" key="12">
    <source>
        <dbReference type="PIRSR" id="PIRSR005096-3"/>
    </source>
</evidence>
<evidence type="ECO:0000256" key="3">
    <source>
        <dbReference type="ARBA" id="ARBA00006206"/>
    </source>
</evidence>
<dbReference type="InterPro" id="IPR008183">
    <property type="entry name" value="Aldose_1/G6P_1-epimerase"/>
</dbReference>
<dbReference type="PIRSF" id="PIRSF005096">
    <property type="entry name" value="GALM"/>
    <property type="match status" value="1"/>
</dbReference>
<comment type="subunit">
    <text evidence="4">Monomer.</text>
</comment>
<gene>
    <name evidence="13" type="ORF">QJ522_14555</name>
</gene>
<feature type="binding site" evidence="11">
    <location>
        <position position="291"/>
    </location>
    <ligand>
        <name>beta-D-galactose</name>
        <dbReference type="ChEBI" id="CHEBI:27667"/>
    </ligand>
</feature>
<evidence type="ECO:0000256" key="10">
    <source>
        <dbReference type="PIRSR" id="PIRSR005096-1"/>
    </source>
</evidence>
<dbReference type="InterPro" id="IPR047215">
    <property type="entry name" value="Galactose_mutarotase-like"/>
</dbReference>
<dbReference type="Proteomes" id="UP001431776">
    <property type="component" value="Unassembled WGS sequence"/>
</dbReference>
<keyword evidence="8 9" id="KW-0119">Carbohydrate metabolism</keyword>
<evidence type="ECO:0000313" key="14">
    <source>
        <dbReference type="Proteomes" id="UP001431776"/>
    </source>
</evidence>
<dbReference type="NCBIfam" id="NF008277">
    <property type="entry name" value="PRK11055.1"/>
    <property type="match status" value="1"/>
</dbReference>
<dbReference type="EC" id="5.1.3.3" evidence="9"/>
<keyword evidence="7 9" id="KW-0413">Isomerase</keyword>
<evidence type="ECO:0000256" key="11">
    <source>
        <dbReference type="PIRSR" id="PIRSR005096-2"/>
    </source>
</evidence>
<evidence type="ECO:0000313" key="13">
    <source>
        <dbReference type="EMBL" id="MDI6450278.1"/>
    </source>
</evidence>
<evidence type="ECO:0000256" key="2">
    <source>
        <dbReference type="ARBA" id="ARBA00005028"/>
    </source>
</evidence>
<dbReference type="GO" id="GO:0004034">
    <property type="term" value="F:aldose 1-epimerase activity"/>
    <property type="evidence" value="ECO:0007669"/>
    <property type="project" value="UniProtKB-EC"/>
</dbReference>
<comment type="catalytic activity">
    <reaction evidence="9">
        <text>alpha-D-glucose = beta-D-glucose</text>
        <dbReference type="Rhea" id="RHEA:10264"/>
        <dbReference type="ChEBI" id="CHEBI:15903"/>
        <dbReference type="ChEBI" id="CHEBI:17925"/>
        <dbReference type="EC" id="5.1.3.3"/>
    </reaction>
</comment>
<evidence type="ECO:0000256" key="7">
    <source>
        <dbReference type="ARBA" id="ARBA00023235"/>
    </source>
</evidence>
<name>A0AAW6TX41_9BACT</name>
<dbReference type="GO" id="GO:0033499">
    <property type="term" value="P:galactose catabolic process via UDP-galactose, Leloir pathway"/>
    <property type="evidence" value="ECO:0007669"/>
    <property type="project" value="TreeGrafter"/>
</dbReference>
<dbReference type="EMBL" id="JASCXX010000018">
    <property type="protein sequence ID" value="MDI6450278.1"/>
    <property type="molecule type" value="Genomic_DNA"/>
</dbReference>
<dbReference type="SUPFAM" id="SSF74650">
    <property type="entry name" value="Galactose mutarotase-like"/>
    <property type="match status" value="1"/>
</dbReference>
<dbReference type="InterPro" id="IPR015443">
    <property type="entry name" value="Aldose_1-epimerase"/>
</dbReference>
<comment type="caution">
    <text evidence="13">The sequence shown here is derived from an EMBL/GenBank/DDBJ whole genome shotgun (WGS) entry which is preliminary data.</text>
</comment>
<feature type="active site" description="Proton acceptor" evidence="10">
    <location>
        <position position="356"/>
    </location>
</feature>
<evidence type="ECO:0000256" key="5">
    <source>
        <dbReference type="ARBA" id="ARBA00022490"/>
    </source>
</evidence>
<dbReference type="GO" id="GO:0030246">
    <property type="term" value="F:carbohydrate binding"/>
    <property type="evidence" value="ECO:0007669"/>
    <property type="project" value="InterPro"/>
</dbReference>
<dbReference type="Pfam" id="PF01263">
    <property type="entry name" value="Aldose_epim"/>
    <property type="match status" value="1"/>
</dbReference>
<comment type="similarity">
    <text evidence="3 9">Belongs to the aldose epimerase family.</text>
</comment>
<dbReference type="AlphaFoldDB" id="A0AAW6TX41"/>